<feature type="domain" description="Insertion element IS1 protein InsA helix-turn-helix" evidence="1">
    <location>
        <begin position="1"/>
        <end position="29"/>
    </location>
</feature>
<evidence type="ECO:0000313" key="2">
    <source>
        <dbReference type="EMBL" id="PJR06881.1"/>
    </source>
</evidence>
<reference evidence="2 3" key="1">
    <citation type="submission" date="2017-06" db="EMBL/GenBank/DDBJ databases">
        <title>Ensifer strains isolated from leguminous trees and herbs display diverse denitrification phenotypes with some acting as strong N2O sinks.</title>
        <authorList>
            <person name="Woliy K."/>
            <person name="Mania D."/>
            <person name="Bakken L.R."/>
            <person name="Frostegard A."/>
        </authorList>
    </citation>
    <scope>NUCLEOTIDE SEQUENCE [LARGE SCALE GENOMIC DNA]</scope>
    <source>
        <strain evidence="2 3">AC50a</strain>
    </source>
</reference>
<organism evidence="2 3">
    <name type="scientific">Rhizobium meliloti</name>
    <name type="common">Ensifer meliloti</name>
    <name type="synonym">Sinorhizobium meliloti</name>
    <dbReference type="NCBI Taxonomy" id="382"/>
    <lineage>
        <taxon>Bacteria</taxon>
        <taxon>Pseudomonadati</taxon>
        <taxon>Pseudomonadota</taxon>
        <taxon>Alphaproteobacteria</taxon>
        <taxon>Hyphomicrobiales</taxon>
        <taxon>Rhizobiaceae</taxon>
        <taxon>Sinorhizobium/Ensifer group</taxon>
        <taxon>Sinorhizobium</taxon>
    </lineage>
</organism>
<evidence type="ECO:0000313" key="3">
    <source>
        <dbReference type="Proteomes" id="UP000231987"/>
    </source>
</evidence>
<dbReference type="AlphaFoldDB" id="A0A2J0YSJ6"/>
<dbReference type="InterPro" id="IPR024431">
    <property type="entry name" value="InsA_HTH_dom"/>
</dbReference>
<gene>
    <name evidence="2" type="ORF">CEJ86_33585</name>
</gene>
<protein>
    <recommendedName>
        <fullName evidence="1">Insertion element IS1 protein InsA helix-turn-helix domain-containing protein</fullName>
    </recommendedName>
</protein>
<dbReference type="Pfam" id="PF12759">
    <property type="entry name" value="HTH_Tnp_IS1"/>
    <property type="match status" value="1"/>
</dbReference>
<dbReference type="Proteomes" id="UP000231987">
    <property type="component" value="Unassembled WGS sequence"/>
</dbReference>
<evidence type="ECO:0000259" key="1">
    <source>
        <dbReference type="Pfam" id="PF12759"/>
    </source>
</evidence>
<sequence length="43" mass="4898">MTMNGSGVRDIVRVLEISPTTVITRFKNSLPIRSPGFPLKRRR</sequence>
<comment type="caution">
    <text evidence="2">The sequence shown here is derived from an EMBL/GenBank/DDBJ whole genome shotgun (WGS) entry which is preliminary data.</text>
</comment>
<proteinExistence type="predicted"/>
<accession>A0A2J0YSJ6</accession>
<name>A0A2J0YSJ6_RHIML</name>
<dbReference type="EMBL" id="NJGD01000117">
    <property type="protein sequence ID" value="PJR06881.1"/>
    <property type="molecule type" value="Genomic_DNA"/>
</dbReference>